<evidence type="ECO:0000256" key="1">
    <source>
        <dbReference type="ARBA" id="ARBA00022679"/>
    </source>
</evidence>
<dbReference type="PANTHER" id="PTHR43877:SF2">
    <property type="entry name" value="AMINOALKYLPHOSPHONATE N-ACETYLTRANSFERASE-RELATED"/>
    <property type="match status" value="1"/>
</dbReference>
<sequence length="321" mass="35172">MHQDWIHLEHVGAWTDLTNRLAAVDDTDEFYEAEDLLEELNEPGVDPARDTLGLWDNDTMVGFGQLRLGEQLRDGRGRVSIGGGISPEYRRRGHGTLVMDVLEARAGEKMAERHPGVDYTIDVWGNAPGHSAGEMAVARGYEPARFFQDMTLAPGDFLPHRHPASVAEDTVLVPYSPGIAEAVRLLDNEAFADHWGSAPKSADEWAAMTDARSFRGNYSRVLLEGHGEDRPARALSHVLGAEWVARELYISRVGTARAARGLGYAAWVLSTVVAAAFEDGFTKVDLSVDAQSPTGALGLYERLGFQLVRSGTVYRKTVTAR</sequence>
<dbReference type="PANTHER" id="PTHR43877">
    <property type="entry name" value="AMINOALKYLPHOSPHONATE N-ACETYLTRANSFERASE-RELATED-RELATED"/>
    <property type="match status" value="1"/>
</dbReference>
<dbReference type="Pfam" id="PF00583">
    <property type="entry name" value="Acetyltransf_1"/>
    <property type="match status" value="2"/>
</dbReference>
<comment type="caution">
    <text evidence="4">The sequence shown here is derived from an EMBL/GenBank/DDBJ whole genome shotgun (WGS) entry which is preliminary data.</text>
</comment>
<protein>
    <submittedName>
        <fullName evidence="4">Ribosomal protein S18 acetylase RimI-like enzyme</fullName>
    </submittedName>
</protein>
<name>A0ABS4W8Q3_9MICC</name>
<organism evidence="4 5">
    <name type="scientific">Paeniglutamicibacter psychrophenolicus</name>
    <dbReference type="NCBI Taxonomy" id="257454"/>
    <lineage>
        <taxon>Bacteria</taxon>
        <taxon>Bacillati</taxon>
        <taxon>Actinomycetota</taxon>
        <taxon>Actinomycetes</taxon>
        <taxon>Micrococcales</taxon>
        <taxon>Micrococcaceae</taxon>
        <taxon>Paeniglutamicibacter</taxon>
    </lineage>
</organism>
<dbReference type="EMBL" id="JAGIOE010000001">
    <property type="protein sequence ID" value="MBP2372585.1"/>
    <property type="molecule type" value="Genomic_DNA"/>
</dbReference>
<keyword evidence="5" id="KW-1185">Reference proteome</keyword>
<proteinExistence type="predicted"/>
<reference evidence="4 5" key="1">
    <citation type="submission" date="2021-03" db="EMBL/GenBank/DDBJ databases">
        <title>Sequencing the genomes of 1000 actinobacteria strains.</title>
        <authorList>
            <person name="Klenk H.-P."/>
        </authorList>
    </citation>
    <scope>NUCLEOTIDE SEQUENCE [LARGE SCALE GENOMIC DNA]</scope>
    <source>
        <strain evidence="4 5">DSM 15454</strain>
    </source>
</reference>
<feature type="domain" description="N-acetyltransferase" evidence="3">
    <location>
        <begin position="6"/>
        <end position="165"/>
    </location>
</feature>
<gene>
    <name evidence="4" type="ORF">JOF46_000497</name>
</gene>
<dbReference type="SUPFAM" id="SSF55729">
    <property type="entry name" value="Acyl-CoA N-acyltransferases (Nat)"/>
    <property type="match status" value="2"/>
</dbReference>
<dbReference type="PROSITE" id="PS51186">
    <property type="entry name" value="GNAT"/>
    <property type="match status" value="2"/>
</dbReference>
<dbReference type="Proteomes" id="UP000766570">
    <property type="component" value="Unassembled WGS sequence"/>
</dbReference>
<dbReference type="Gene3D" id="3.40.630.30">
    <property type="match status" value="1"/>
</dbReference>
<dbReference type="CDD" id="cd04301">
    <property type="entry name" value="NAT_SF"/>
    <property type="match status" value="2"/>
</dbReference>
<evidence type="ECO:0000313" key="4">
    <source>
        <dbReference type="EMBL" id="MBP2372585.1"/>
    </source>
</evidence>
<feature type="domain" description="N-acetyltransferase" evidence="3">
    <location>
        <begin position="170"/>
        <end position="319"/>
    </location>
</feature>
<accession>A0ABS4W8Q3</accession>
<dbReference type="InterPro" id="IPR000182">
    <property type="entry name" value="GNAT_dom"/>
</dbReference>
<evidence type="ECO:0000313" key="5">
    <source>
        <dbReference type="Proteomes" id="UP000766570"/>
    </source>
</evidence>
<dbReference type="InterPro" id="IPR050832">
    <property type="entry name" value="Bact_Acetyltransf"/>
</dbReference>
<keyword evidence="2" id="KW-0012">Acyltransferase</keyword>
<dbReference type="InterPro" id="IPR016181">
    <property type="entry name" value="Acyl_CoA_acyltransferase"/>
</dbReference>
<dbReference type="RefSeq" id="WP_209905886.1">
    <property type="nucleotide sequence ID" value="NZ_BAAAMI010000019.1"/>
</dbReference>
<evidence type="ECO:0000259" key="3">
    <source>
        <dbReference type="PROSITE" id="PS51186"/>
    </source>
</evidence>
<keyword evidence="1" id="KW-0808">Transferase</keyword>
<evidence type="ECO:0000256" key="2">
    <source>
        <dbReference type="ARBA" id="ARBA00023315"/>
    </source>
</evidence>